<evidence type="ECO:0000313" key="3">
    <source>
        <dbReference type="EMBL" id="TWP38876.1"/>
    </source>
</evidence>
<dbReference type="PROSITE" id="PS51257">
    <property type="entry name" value="PROKAR_LIPOPROTEIN"/>
    <property type="match status" value="1"/>
</dbReference>
<dbReference type="OrthoDB" id="5147252at2"/>
<evidence type="ECO:0008006" key="5">
    <source>
        <dbReference type="Google" id="ProtNLM"/>
    </source>
</evidence>
<protein>
    <recommendedName>
        <fullName evidence="5">DNA modification methylase</fullName>
    </recommendedName>
</protein>
<evidence type="ECO:0000313" key="4">
    <source>
        <dbReference type="Proteomes" id="UP000320244"/>
    </source>
</evidence>
<keyword evidence="2" id="KW-0732">Signal</keyword>
<dbReference type="Proteomes" id="UP000320244">
    <property type="component" value="Unassembled WGS sequence"/>
</dbReference>
<reference evidence="3 4" key="2">
    <citation type="submission" date="2019-08" db="EMBL/GenBank/DDBJ databases">
        <title>Jejuicoccus antrihumi gen. nov., sp. nov., a new member of the family Dermacoccaceae isolated from a cave.</title>
        <authorList>
            <person name="Schumann P."/>
            <person name="Kim I.S."/>
        </authorList>
    </citation>
    <scope>NUCLEOTIDE SEQUENCE [LARGE SCALE GENOMIC DNA]</scope>
    <source>
        <strain evidence="3 4">C5-26</strain>
    </source>
</reference>
<keyword evidence="4" id="KW-1185">Reference proteome</keyword>
<sequence>MTRRLFPARPALGALGLAVSATMLSGCMYLSPAQTTQSYDPADGTIATVGSLQLSDVLVVASAKGARGALIGMVTNNGQSEVKLTISPQGGAGQSVTIPAQTAVRLDGKTSGDSKTKIKPVTVAKVTAAPGKPMTITFTTSKAGATPIQVPVLLSQGIYGSASPSHPTYSAPPNGQTTEPDG</sequence>
<gene>
    <name evidence="3" type="ORF">FGL98_00235</name>
</gene>
<proteinExistence type="predicted"/>
<feature type="signal peptide" evidence="2">
    <location>
        <begin position="1"/>
        <end position="25"/>
    </location>
</feature>
<dbReference type="EMBL" id="VCQV01000001">
    <property type="protein sequence ID" value="TWP38876.1"/>
    <property type="molecule type" value="Genomic_DNA"/>
</dbReference>
<accession>A0A563E8M6</accession>
<organism evidence="3 4">
    <name type="scientific">Leekyejoonella antrihumi</name>
    <dbReference type="NCBI Taxonomy" id="1660198"/>
    <lineage>
        <taxon>Bacteria</taxon>
        <taxon>Bacillati</taxon>
        <taxon>Actinomycetota</taxon>
        <taxon>Actinomycetes</taxon>
        <taxon>Micrococcales</taxon>
        <taxon>Dermacoccaceae</taxon>
        <taxon>Leekyejoonella</taxon>
    </lineage>
</organism>
<dbReference type="AlphaFoldDB" id="A0A563E8M6"/>
<evidence type="ECO:0000256" key="2">
    <source>
        <dbReference type="SAM" id="SignalP"/>
    </source>
</evidence>
<comment type="caution">
    <text evidence="3">The sequence shown here is derived from an EMBL/GenBank/DDBJ whole genome shotgun (WGS) entry which is preliminary data.</text>
</comment>
<reference evidence="3 4" key="1">
    <citation type="submission" date="2019-05" db="EMBL/GenBank/DDBJ databases">
        <authorList>
            <person name="Lee S.D."/>
        </authorList>
    </citation>
    <scope>NUCLEOTIDE SEQUENCE [LARGE SCALE GENOMIC DNA]</scope>
    <source>
        <strain evidence="3 4">C5-26</strain>
    </source>
</reference>
<feature type="chain" id="PRO_5039586394" description="DNA modification methylase" evidence="2">
    <location>
        <begin position="26"/>
        <end position="182"/>
    </location>
</feature>
<dbReference type="RefSeq" id="WP_146314659.1">
    <property type="nucleotide sequence ID" value="NZ_VCQV01000001.1"/>
</dbReference>
<feature type="compositionally biased region" description="Polar residues" evidence="1">
    <location>
        <begin position="162"/>
        <end position="182"/>
    </location>
</feature>
<feature type="region of interest" description="Disordered" evidence="1">
    <location>
        <begin position="161"/>
        <end position="182"/>
    </location>
</feature>
<name>A0A563E8M6_9MICO</name>
<evidence type="ECO:0000256" key="1">
    <source>
        <dbReference type="SAM" id="MobiDB-lite"/>
    </source>
</evidence>